<sequence length="190" mass="21065">MTNIANILTLSRIAAIPLIAALLFFDQPLLRWIAFILYAVACITDFFDGYIARRMDQVSALGRFLDPIADKLVVAAILMAMTAHGQIAGWVVLPALIILCREILVSGLREYLAELKVRLPVSMLAKWKTTMQMVAVGFLIVGDVMPGWPVQIVGEGLMWLAAALTLVTGYDYFRVGLKHMKEDDRADAKK</sequence>
<evidence type="ECO:0000256" key="14">
    <source>
        <dbReference type="ARBA" id="ARBA00023264"/>
    </source>
</evidence>
<evidence type="ECO:0000256" key="2">
    <source>
        <dbReference type="ARBA" id="ARBA00005042"/>
    </source>
</evidence>
<evidence type="ECO:0000256" key="7">
    <source>
        <dbReference type="ARBA" id="ARBA00022516"/>
    </source>
</evidence>
<proteinExistence type="inferred from homology"/>
<evidence type="ECO:0000256" key="12">
    <source>
        <dbReference type="ARBA" id="ARBA00023136"/>
    </source>
</evidence>
<dbReference type="PANTHER" id="PTHR14269:SF62">
    <property type="entry name" value="CDP-DIACYLGLYCEROL--GLYCEROL-3-PHOSPHATE 3-PHOSPHATIDYLTRANSFERASE 1, CHLOROPLASTIC"/>
    <property type="match status" value="1"/>
</dbReference>
<dbReference type="PROSITE" id="PS00379">
    <property type="entry name" value="CDP_ALCOHOL_P_TRANSF"/>
    <property type="match status" value="1"/>
</dbReference>
<keyword evidence="7" id="KW-0444">Lipid biosynthesis</keyword>
<gene>
    <name evidence="19" type="primary">pgsA</name>
    <name evidence="19" type="ORF">Q8A70_26790</name>
</gene>
<dbReference type="Pfam" id="PF01066">
    <property type="entry name" value="CDP-OH_P_transf"/>
    <property type="match status" value="1"/>
</dbReference>
<evidence type="ECO:0000256" key="16">
    <source>
        <dbReference type="NCBIfam" id="TIGR00560"/>
    </source>
</evidence>
<keyword evidence="14" id="KW-1208">Phospholipid metabolism</keyword>
<dbReference type="NCBIfam" id="TIGR00560">
    <property type="entry name" value="pgsA"/>
    <property type="match status" value="1"/>
</dbReference>
<comment type="similarity">
    <text evidence="4 17">Belongs to the CDP-alcohol phosphatidyltransferase class-I family.</text>
</comment>
<dbReference type="InterPro" id="IPR048254">
    <property type="entry name" value="CDP_ALCOHOL_P_TRANSF_CS"/>
</dbReference>
<dbReference type="EMBL" id="JAUYVI010000010">
    <property type="protein sequence ID" value="MDQ7251321.1"/>
    <property type="molecule type" value="Genomic_DNA"/>
</dbReference>
<accession>A0ABU0YWE4</accession>
<evidence type="ECO:0000256" key="13">
    <source>
        <dbReference type="ARBA" id="ARBA00023209"/>
    </source>
</evidence>
<keyword evidence="11" id="KW-0443">Lipid metabolism</keyword>
<dbReference type="InterPro" id="IPR043130">
    <property type="entry name" value="CDP-OH_PTrfase_TM_dom"/>
</dbReference>
<comment type="pathway">
    <text evidence="2">Phospholipid metabolism; phosphatidylglycerol biosynthesis; phosphatidylglycerol from CDP-diacylglycerol: step 1/2.</text>
</comment>
<comment type="pathway">
    <text evidence="3">Lipid metabolism.</text>
</comment>
<keyword evidence="13" id="KW-0594">Phospholipid biosynthesis</keyword>
<dbReference type="Gene3D" id="1.20.120.1760">
    <property type="match status" value="1"/>
</dbReference>
<keyword evidence="10 18" id="KW-1133">Transmembrane helix</keyword>
<reference evidence="20" key="1">
    <citation type="submission" date="2023-08" db="EMBL/GenBank/DDBJ databases">
        <title>Rhodospirillaceae gen. nov., a novel taxon isolated from the Yangtze River Yuezi River estuary sludge.</title>
        <authorList>
            <person name="Ruan L."/>
        </authorList>
    </citation>
    <scope>NUCLEOTIDE SEQUENCE [LARGE SCALE GENOMIC DNA]</scope>
    <source>
        <strain evidence="20">R-7</strain>
    </source>
</reference>
<evidence type="ECO:0000256" key="11">
    <source>
        <dbReference type="ARBA" id="ARBA00023098"/>
    </source>
</evidence>
<evidence type="ECO:0000256" key="1">
    <source>
        <dbReference type="ARBA" id="ARBA00004141"/>
    </source>
</evidence>
<feature type="transmembrane region" description="Helical" evidence="18">
    <location>
        <begin position="156"/>
        <end position="173"/>
    </location>
</feature>
<evidence type="ECO:0000256" key="10">
    <source>
        <dbReference type="ARBA" id="ARBA00022989"/>
    </source>
</evidence>
<evidence type="ECO:0000256" key="9">
    <source>
        <dbReference type="ARBA" id="ARBA00022692"/>
    </source>
</evidence>
<protein>
    <recommendedName>
        <fullName evidence="6 16">CDP-diacylglycerol--glycerol-3-phosphate 3-phosphatidyltransferase</fullName>
        <ecNumber evidence="5 16">2.7.8.5</ecNumber>
    </recommendedName>
</protein>
<dbReference type="InterPro" id="IPR000462">
    <property type="entry name" value="CDP-OH_P_trans"/>
</dbReference>
<organism evidence="19 20">
    <name type="scientific">Dongia sedimenti</name>
    <dbReference type="NCBI Taxonomy" id="3064282"/>
    <lineage>
        <taxon>Bacteria</taxon>
        <taxon>Pseudomonadati</taxon>
        <taxon>Pseudomonadota</taxon>
        <taxon>Alphaproteobacteria</taxon>
        <taxon>Rhodospirillales</taxon>
        <taxon>Dongiaceae</taxon>
        <taxon>Dongia</taxon>
    </lineage>
</organism>
<keyword evidence="8 17" id="KW-0808">Transferase</keyword>
<evidence type="ECO:0000256" key="15">
    <source>
        <dbReference type="ARBA" id="ARBA00048586"/>
    </source>
</evidence>
<dbReference type="RefSeq" id="WP_379961578.1">
    <property type="nucleotide sequence ID" value="NZ_JAUYVI010000010.1"/>
</dbReference>
<dbReference type="PANTHER" id="PTHR14269">
    <property type="entry name" value="CDP-DIACYLGLYCEROL--GLYCEROL-3-PHOSPHATE 3-PHOSPHATIDYLTRANSFERASE-RELATED"/>
    <property type="match status" value="1"/>
</dbReference>
<keyword evidence="12 18" id="KW-0472">Membrane</keyword>
<dbReference type="InterPro" id="IPR050324">
    <property type="entry name" value="CDP-alcohol_PTase-I"/>
</dbReference>
<comment type="catalytic activity">
    <reaction evidence="15">
        <text>a CDP-1,2-diacyl-sn-glycerol + sn-glycerol 3-phosphate = a 1,2-diacyl-sn-glycero-3-phospho-(1'-sn-glycero-3'-phosphate) + CMP + H(+)</text>
        <dbReference type="Rhea" id="RHEA:12593"/>
        <dbReference type="ChEBI" id="CHEBI:15378"/>
        <dbReference type="ChEBI" id="CHEBI:57597"/>
        <dbReference type="ChEBI" id="CHEBI:58332"/>
        <dbReference type="ChEBI" id="CHEBI:60110"/>
        <dbReference type="ChEBI" id="CHEBI:60377"/>
        <dbReference type="EC" id="2.7.8.5"/>
    </reaction>
</comment>
<evidence type="ECO:0000256" key="8">
    <source>
        <dbReference type="ARBA" id="ARBA00022679"/>
    </source>
</evidence>
<evidence type="ECO:0000256" key="6">
    <source>
        <dbReference type="ARBA" id="ARBA00014944"/>
    </source>
</evidence>
<evidence type="ECO:0000256" key="3">
    <source>
        <dbReference type="ARBA" id="ARBA00005189"/>
    </source>
</evidence>
<evidence type="ECO:0000313" key="19">
    <source>
        <dbReference type="EMBL" id="MDQ7251321.1"/>
    </source>
</evidence>
<evidence type="ECO:0000256" key="5">
    <source>
        <dbReference type="ARBA" id="ARBA00013170"/>
    </source>
</evidence>
<dbReference type="EC" id="2.7.8.5" evidence="5 16"/>
<name>A0ABU0YWE4_9PROT</name>
<keyword evidence="20" id="KW-1185">Reference proteome</keyword>
<dbReference type="GO" id="GO:0008444">
    <property type="term" value="F:CDP-diacylglycerol-glycerol-3-phosphate 3-phosphatidyltransferase activity"/>
    <property type="evidence" value="ECO:0007669"/>
    <property type="project" value="UniProtKB-EC"/>
</dbReference>
<evidence type="ECO:0000256" key="17">
    <source>
        <dbReference type="RuleBase" id="RU003750"/>
    </source>
</evidence>
<evidence type="ECO:0000256" key="4">
    <source>
        <dbReference type="ARBA" id="ARBA00010441"/>
    </source>
</evidence>
<comment type="subcellular location">
    <subcellularLocation>
        <location evidence="1">Membrane</location>
        <topology evidence="1">Multi-pass membrane protein</topology>
    </subcellularLocation>
</comment>
<keyword evidence="9 18" id="KW-0812">Transmembrane</keyword>
<feature type="transmembrane region" description="Helical" evidence="18">
    <location>
        <begin position="31"/>
        <end position="52"/>
    </location>
</feature>
<dbReference type="InterPro" id="IPR004570">
    <property type="entry name" value="Phosphatidylglycerol_P_synth"/>
</dbReference>
<evidence type="ECO:0000313" key="20">
    <source>
        <dbReference type="Proteomes" id="UP001230156"/>
    </source>
</evidence>
<dbReference type="Proteomes" id="UP001230156">
    <property type="component" value="Unassembled WGS sequence"/>
</dbReference>
<comment type="caution">
    <text evidence="19">The sequence shown here is derived from an EMBL/GenBank/DDBJ whole genome shotgun (WGS) entry which is preliminary data.</text>
</comment>
<feature type="transmembrane region" description="Helical" evidence="18">
    <location>
        <begin position="7"/>
        <end position="25"/>
    </location>
</feature>
<dbReference type="PIRSF" id="PIRSF000847">
    <property type="entry name" value="Phos_ph_gly_syn"/>
    <property type="match status" value="1"/>
</dbReference>
<evidence type="ECO:0000256" key="18">
    <source>
        <dbReference type="SAM" id="Phobius"/>
    </source>
</evidence>